<dbReference type="InterPro" id="IPR017517">
    <property type="entry name" value="Maleyloyr_isom"/>
</dbReference>
<sequence length="262" mass="28417">MKVTPMLNYGLDMSGIELDLALPDLVAEGDELDALVSAQADWSKPTPAVGWTIAHQIAHLASADANVLIAIRTPEAFDAVLKQAEAAGSRYADLDAAEGAAEPRSVLLERWRAGRAEVAAELRDVPPDQGFPWYGSQLTAALMVPLRLMETWAHGQDVFDAVGVSRRPTGRLKHVASLGVVGRELSFHAAQLPPPAEPFRVELAGPDGQTWVWGPEDAAQRVRGSALDFCLRVTRRRSRAQTDLTAVGEDAQKWLDIARVFL</sequence>
<evidence type="ECO:0000259" key="2">
    <source>
        <dbReference type="Pfam" id="PF11716"/>
    </source>
</evidence>
<dbReference type="SUPFAM" id="SSF109854">
    <property type="entry name" value="DinB/YfiT-like putative metalloenzymes"/>
    <property type="match status" value="1"/>
</dbReference>
<dbReference type="InterPro" id="IPR034660">
    <property type="entry name" value="DinB/YfiT-like"/>
</dbReference>
<proteinExistence type="predicted"/>
<keyword evidence="4" id="KW-1185">Reference proteome</keyword>
<feature type="domain" description="tRNA wybutosine-synthesis" evidence="1">
    <location>
        <begin position="195"/>
        <end position="245"/>
    </location>
</feature>
<comment type="caution">
    <text evidence="3">The sequence shown here is derived from an EMBL/GenBank/DDBJ whole genome shotgun (WGS) entry which is preliminary data.</text>
</comment>
<evidence type="ECO:0000259" key="1">
    <source>
        <dbReference type="Pfam" id="PF08608"/>
    </source>
</evidence>
<dbReference type="Pfam" id="PF11716">
    <property type="entry name" value="MDMPI_N"/>
    <property type="match status" value="1"/>
</dbReference>
<dbReference type="RefSeq" id="WP_313045076.1">
    <property type="nucleotide sequence ID" value="NZ_JACHMB010000001.1"/>
</dbReference>
<feature type="domain" description="Mycothiol-dependent maleylpyruvate isomerase metal-binding" evidence="2">
    <location>
        <begin position="27"/>
        <end position="158"/>
    </location>
</feature>
<dbReference type="InterPro" id="IPR013917">
    <property type="entry name" value="tRNA_wybutosine-synth"/>
</dbReference>
<gene>
    <name evidence="3" type="ORF">HD596_006040</name>
</gene>
<dbReference type="Gene3D" id="1.20.120.450">
    <property type="entry name" value="dinb family like domain"/>
    <property type="match status" value="1"/>
</dbReference>
<dbReference type="Pfam" id="PF08608">
    <property type="entry name" value="Wyosine_form"/>
    <property type="match status" value="1"/>
</dbReference>
<accession>A0A7W9G8Q0</accession>
<name>A0A7W9G8Q0_9ACTN</name>
<dbReference type="NCBIfam" id="TIGR03084">
    <property type="entry name" value="TIGR03084 family metal-binding protein"/>
    <property type="match status" value="1"/>
</dbReference>
<protein>
    <submittedName>
        <fullName evidence="3">Uncharacterized protein (TIGR03084 family)</fullName>
    </submittedName>
</protein>
<dbReference type="InterPro" id="IPR024344">
    <property type="entry name" value="MDMPI_metal-binding"/>
</dbReference>
<dbReference type="GO" id="GO:0046872">
    <property type="term" value="F:metal ion binding"/>
    <property type="evidence" value="ECO:0007669"/>
    <property type="project" value="InterPro"/>
</dbReference>
<dbReference type="EMBL" id="JACHMB010000001">
    <property type="protein sequence ID" value="MBB5779284.1"/>
    <property type="molecule type" value="Genomic_DNA"/>
</dbReference>
<evidence type="ECO:0000313" key="4">
    <source>
        <dbReference type="Proteomes" id="UP000579153"/>
    </source>
</evidence>
<dbReference type="NCBIfam" id="TIGR03083">
    <property type="entry name" value="maleylpyruvate isomerase family mycothiol-dependent enzyme"/>
    <property type="match status" value="1"/>
</dbReference>
<evidence type="ECO:0000313" key="3">
    <source>
        <dbReference type="EMBL" id="MBB5779284.1"/>
    </source>
</evidence>
<dbReference type="Proteomes" id="UP000579153">
    <property type="component" value="Unassembled WGS sequence"/>
</dbReference>
<dbReference type="AlphaFoldDB" id="A0A7W9G8Q0"/>
<organism evidence="3 4">
    <name type="scientific">Nonomuraea jabiensis</name>
    <dbReference type="NCBI Taxonomy" id="882448"/>
    <lineage>
        <taxon>Bacteria</taxon>
        <taxon>Bacillati</taxon>
        <taxon>Actinomycetota</taxon>
        <taxon>Actinomycetes</taxon>
        <taxon>Streptosporangiales</taxon>
        <taxon>Streptosporangiaceae</taxon>
        <taxon>Nonomuraea</taxon>
    </lineage>
</organism>
<dbReference type="InterPro" id="IPR017518">
    <property type="entry name" value="CHP03084"/>
</dbReference>
<reference evidence="3 4" key="1">
    <citation type="submission" date="2020-08" db="EMBL/GenBank/DDBJ databases">
        <title>Sequencing the genomes of 1000 actinobacteria strains.</title>
        <authorList>
            <person name="Klenk H.-P."/>
        </authorList>
    </citation>
    <scope>NUCLEOTIDE SEQUENCE [LARGE SCALE GENOMIC DNA]</scope>
    <source>
        <strain evidence="3 4">DSM 45507</strain>
    </source>
</reference>